<proteinExistence type="predicted"/>
<evidence type="ECO:0000256" key="4">
    <source>
        <dbReference type="SAM" id="MobiDB-lite"/>
    </source>
</evidence>
<feature type="repeat" description="WD" evidence="3">
    <location>
        <begin position="349"/>
        <end position="390"/>
    </location>
</feature>
<sequence length="827" mass="87719">MPPPKASDGFFSSIRSFGSSSSAQQPPQQQNDPSSSSYIPNPSTLLVDLAPSLLSSSSRLLHPSNLTAHQASLSSASATSTASSTSQSLRRKLSFLRSGLHAGNPGRPGWAEVGTQLYIRERVDELLRLPIPAAPFPLSGSPAPASRPGQKTIEPPPRPEDPVPLYAGFKATIPTSQASKLERRKRRALLSEQALGLEGGKLGLKERGDKARGLLGAADKIDEFGQVFGGEDSLRIGRKPRLSRRKRNASLASSLSSSSNLASDPPASRLELEADATAVEGDMANVASKASKRASPASPSAPSASASVNPAAASSSLLASSSSSRRRKGPAFLPSEHDELPPGVAFMTLHGHLSPLLSLDFSEPYGTLVTSSSDASVRLWDLTTGEETGFLKGHDGHVKVLQVEGGVAVTGGKDGGIRVWDLERAEEDFFTGRVARRDERDEDVFSAAVGGGGGGGSGLINGNRTAVEDDGLLREPGEKSVRDGDAEKKDEKEDGPCVRVLDGHTKAVTSLYFDGPCLRPLPRHKVTGSSDSTLRQWDLTTGQCVQTMDILWAISNPLPSSSTLYPASSHSPSQTDPFSASFSHSPPSTPRKNFGALRRQSSLFDSSPGAVGASPSTTSYADGSWEPYEDFVGGVQFWGYALASGTADGCDGLPSYRVSCGAGRPRANDGLDVVEKGCAPDRPIARSWGIPDPLLRRDAPRQRKFGQVDPGTRLPSLPFPSPSPSLSPSLAASKGTLDRNHQIWDLRTGSISDTIRYDHPVTALQFDSRKIVAAAGENGVKVFNRTTLQHSTLSINGHTSPVERLRFMDRYLATGGRDCAVKIWALL</sequence>
<accession>A0A0D6EL99</accession>
<evidence type="ECO:0000256" key="1">
    <source>
        <dbReference type="ARBA" id="ARBA00022574"/>
    </source>
</evidence>
<feature type="compositionally biased region" description="Gly residues" evidence="4">
    <location>
        <begin position="449"/>
        <end position="459"/>
    </location>
</feature>
<evidence type="ECO:0000313" key="6">
    <source>
        <dbReference type="Proteomes" id="UP000243876"/>
    </source>
</evidence>
<reference evidence="6" key="1">
    <citation type="submission" date="2015-02" db="EMBL/GenBank/DDBJ databases">
        <authorList>
            <person name="Gon?alves P."/>
        </authorList>
    </citation>
    <scope>NUCLEOTIDE SEQUENCE [LARGE SCALE GENOMIC DNA]</scope>
</reference>
<feature type="region of interest" description="Disordered" evidence="4">
    <location>
        <begin position="137"/>
        <end position="159"/>
    </location>
</feature>
<feature type="region of interest" description="Disordered" evidence="4">
    <location>
        <begin position="1"/>
        <end position="42"/>
    </location>
</feature>
<dbReference type="PANTHER" id="PTHR22847:SF637">
    <property type="entry name" value="WD REPEAT DOMAIN 5B"/>
    <property type="match status" value="1"/>
</dbReference>
<dbReference type="InterPro" id="IPR015943">
    <property type="entry name" value="WD40/YVTN_repeat-like_dom_sf"/>
</dbReference>
<dbReference type="GO" id="GO:1990234">
    <property type="term" value="C:transferase complex"/>
    <property type="evidence" value="ECO:0007669"/>
    <property type="project" value="UniProtKB-ARBA"/>
</dbReference>
<dbReference type="SMART" id="SM00320">
    <property type="entry name" value="WD40"/>
    <property type="match status" value="5"/>
</dbReference>
<feature type="region of interest" description="Disordered" evidence="4">
    <location>
        <begin position="239"/>
        <end position="267"/>
    </location>
</feature>
<keyword evidence="2" id="KW-0677">Repeat</keyword>
<feature type="region of interest" description="Disordered" evidence="4">
    <location>
        <begin position="689"/>
        <end position="734"/>
    </location>
</feature>
<dbReference type="InterPro" id="IPR036322">
    <property type="entry name" value="WD40_repeat_dom_sf"/>
</dbReference>
<dbReference type="EMBL" id="CENE01000008">
    <property type="protein sequence ID" value="CEQ40661.1"/>
    <property type="molecule type" value="Genomic_DNA"/>
</dbReference>
<dbReference type="PROSITE" id="PS50082">
    <property type="entry name" value="WD_REPEATS_2"/>
    <property type="match status" value="4"/>
</dbReference>
<feature type="region of interest" description="Disordered" evidence="4">
    <location>
        <begin position="287"/>
        <end position="339"/>
    </location>
</feature>
<evidence type="ECO:0000256" key="2">
    <source>
        <dbReference type="ARBA" id="ARBA00022737"/>
    </source>
</evidence>
<feature type="repeat" description="WD" evidence="3">
    <location>
        <begin position="391"/>
        <end position="430"/>
    </location>
</feature>
<dbReference type="PRINTS" id="PR00320">
    <property type="entry name" value="GPROTEINBRPT"/>
</dbReference>
<feature type="compositionally biased region" description="Basic and acidic residues" evidence="4">
    <location>
        <begin position="471"/>
        <end position="496"/>
    </location>
</feature>
<feature type="repeat" description="WD" evidence="3">
    <location>
        <begin position="501"/>
        <end position="547"/>
    </location>
</feature>
<dbReference type="InterPro" id="IPR019775">
    <property type="entry name" value="WD40_repeat_CS"/>
</dbReference>
<protein>
    <submittedName>
        <fullName evidence="5">SPOSA6832_02311-mRNA-1:cds</fullName>
    </submittedName>
</protein>
<dbReference type="AlphaFoldDB" id="A0A0D6EL99"/>
<gene>
    <name evidence="5" type="primary">SPOSA6832_02311</name>
</gene>
<dbReference type="Gene3D" id="2.130.10.10">
    <property type="entry name" value="YVTN repeat-like/Quinoprotein amine dehydrogenase"/>
    <property type="match status" value="3"/>
</dbReference>
<feature type="compositionally biased region" description="Low complexity" evidence="4">
    <location>
        <begin position="577"/>
        <end position="586"/>
    </location>
</feature>
<dbReference type="PROSITE" id="PS00678">
    <property type="entry name" value="WD_REPEATS_1"/>
    <property type="match status" value="2"/>
</dbReference>
<name>A0A0D6EL99_SPOSA</name>
<feature type="region of interest" description="Disordered" evidence="4">
    <location>
        <begin position="447"/>
        <end position="496"/>
    </location>
</feature>
<organism evidence="5 6">
    <name type="scientific">Sporidiobolus salmonicolor</name>
    <name type="common">Yeast-like fungus</name>
    <name type="synonym">Sporobolomyces salmonicolor</name>
    <dbReference type="NCBI Taxonomy" id="5005"/>
    <lineage>
        <taxon>Eukaryota</taxon>
        <taxon>Fungi</taxon>
        <taxon>Dikarya</taxon>
        <taxon>Basidiomycota</taxon>
        <taxon>Pucciniomycotina</taxon>
        <taxon>Microbotryomycetes</taxon>
        <taxon>Sporidiobolales</taxon>
        <taxon>Sporidiobolaceae</taxon>
        <taxon>Sporobolomyces</taxon>
    </lineage>
</organism>
<feature type="repeat" description="WD" evidence="3">
    <location>
        <begin position="795"/>
        <end position="827"/>
    </location>
</feature>
<dbReference type="InterPro" id="IPR020472">
    <property type="entry name" value="WD40_PAC1"/>
</dbReference>
<dbReference type="PROSITE" id="PS50294">
    <property type="entry name" value="WD_REPEATS_REGION"/>
    <property type="match status" value="3"/>
</dbReference>
<evidence type="ECO:0000313" key="5">
    <source>
        <dbReference type="EMBL" id="CEQ40661.1"/>
    </source>
</evidence>
<dbReference type="Pfam" id="PF00400">
    <property type="entry name" value="WD40"/>
    <property type="match status" value="4"/>
</dbReference>
<feature type="compositionally biased region" description="Basic residues" evidence="4">
    <location>
        <begin position="239"/>
        <end position="248"/>
    </location>
</feature>
<keyword evidence="1 3" id="KW-0853">WD repeat</keyword>
<dbReference type="InterPro" id="IPR001680">
    <property type="entry name" value="WD40_rpt"/>
</dbReference>
<feature type="compositionally biased region" description="Low complexity" evidence="4">
    <location>
        <begin position="287"/>
        <end position="323"/>
    </location>
</feature>
<dbReference type="OrthoDB" id="496at2759"/>
<feature type="region of interest" description="Disordered" evidence="4">
    <location>
        <begin position="563"/>
        <end position="594"/>
    </location>
</feature>
<dbReference type="PANTHER" id="PTHR22847">
    <property type="entry name" value="WD40 REPEAT PROTEIN"/>
    <property type="match status" value="1"/>
</dbReference>
<feature type="compositionally biased region" description="Low complexity" evidence="4">
    <location>
        <begin position="249"/>
        <end position="267"/>
    </location>
</feature>
<dbReference type="SUPFAM" id="SSF50978">
    <property type="entry name" value="WD40 repeat-like"/>
    <property type="match status" value="1"/>
</dbReference>
<feature type="compositionally biased region" description="Polar residues" evidence="4">
    <location>
        <begin position="563"/>
        <end position="576"/>
    </location>
</feature>
<feature type="non-terminal residue" evidence="5">
    <location>
        <position position="1"/>
    </location>
</feature>
<keyword evidence="6" id="KW-1185">Reference proteome</keyword>
<feature type="compositionally biased region" description="Low complexity" evidence="4">
    <location>
        <begin position="12"/>
        <end position="42"/>
    </location>
</feature>
<dbReference type="Proteomes" id="UP000243876">
    <property type="component" value="Unassembled WGS sequence"/>
</dbReference>
<evidence type="ECO:0000256" key="3">
    <source>
        <dbReference type="PROSITE-ProRule" id="PRU00221"/>
    </source>
</evidence>